<dbReference type="Gene3D" id="1.10.12.10">
    <property type="entry name" value="Lyase 2-enoyl-coa Hydratase, Chain A, domain 2"/>
    <property type="match status" value="1"/>
</dbReference>
<dbReference type="Pfam" id="PF00378">
    <property type="entry name" value="ECH_1"/>
    <property type="match status" value="1"/>
</dbReference>
<keyword evidence="2" id="KW-0456">Lyase</keyword>
<dbReference type="PANTHER" id="PTHR11941">
    <property type="entry name" value="ENOYL-COA HYDRATASE-RELATED"/>
    <property type="match status" value="1"/>
</dbReference>
<comment type="caution">
    <text evidence="4">The sequence shown here is derived from an EMBL/GenBank/DDBJ whole genome shotgun (WGS) entry which is preliminary data.</text>
</comment>
<dbReference type="InterPro" id="IPR029045">
    <property type="entry name" value="ClpP/crotonase-like_dom_sf"/>
</dbReference>
<dbReference type="EMBL" id="JAUSVK010000001">
    <property type="protein sequence ID" value="MDQ0391002.1"/>
    <property type="molecule type" value="Genomic_DNA"/>
</dbReference>
<dbReference type="InterPro" id="IPR018376">
    <property type="entry name" value="Enoyl-CoA_hyd/isom_CS"/>
</dbReference>
<dbReference type="Proteomes" id="UP001237448">
    <property type="component" value="Unassembled WGS sequence"/>
</dbReference>
<dbReference type="SUPFAM" id="SSF52096">
    <property type="entry name" value="ClpP/crotonase"/>
    <property type="match status" value="1"/>
</dbReference>
<dbReference type="CDD" id="cd06558">
    <property type="entry name" value="crotonase-like"/>
    <property type="match status" value="1"/>
</dbReference>
<dbReference type="RefSeq" id="WP_307422652.1">
    <property type="nucleotide sequence ID" value="NZ_JAUSVK010000001.1"/>
</dbReference>
<dbReference type="InterPro" id="IPR014748">
    <property type="entry name" value="Enoyl-CoA_hydra_C"/>
</dbReference>
<gene>
    <name evidence="4" type="ORF">J3R73_000794</name>
</gene>
<dbReference type="Gene3D" id="3.90.226.10">
    <property type="entry name" value="2-enoyl-CoA Hydratase, Chain A, domain 1"/>
    <property type="match status" value="1"/>
</dbReference>
<comment type="similarity">
    <text evidence="1 3">Belongs to the enoyl-CoA hydratase/isomerase family.</text>
</comment>
<keyword evidence="5" id="KW-1185">Reference proteome</keyword>
<evidence type="ECO:0000256" key="1">
    <source>
        <dbReference type="ARBA" id="ARBA00005254"/>
    </source>
</evidence>
<dbReference type="InterPro" id="IPR001753">
    <property type="entry name" value="Enoyl-CoA_hydra/iso"/>
</dbReference>
<protein>
    <submittedName>
        <fullName evidence="4">Enoyl-CoA hydratase/carnithine racemase</fullName>
    </submittedName>
</protein>
<name>A0ABU0F8Q6_9HYPH</name>
<evidence type="ECO:0000256" key="2">
    <source>
        <dbReference type="ARBA" id="ARBA00023239"/>
    </source>
</evidence>
<reference evidence="4 5" key="1">
    <citation type="submission" date="2023-07" db="EMBL/GenBank/DDBJ databases">
        <title>Genomic Encyclopedia of Type Strains, Phase IV (KMG-IV): sequencing the most valuable type-strain genomes for metagenomic binning, comparative biology and taxonomic classification.</title>
        <authorList>
            <person name="Goeker M."/>
        </authorList>
    </citation>
    <scope>NUCLEOTIDE SEQUENCE [LARGE SCALE GENOMIC DNA]</scope>
    <source>
        <strain evidence="4 5">DSM 5896</strain>
    </source>
</reference>
<evidence type="ECO:0000313" key="4">
    <source>
        <dbReference type="EMBL" id="MDQ0391002.1"/>
    </source>
</evidence>
<dbReference type="PROSITE" id="PS00166">
    <property type="entry name" value="ENOYL_COA_HYDRATASE"/>
    <property type="match status" value="1"/>
</dbReference>
<sequence>MSAPSPGAVRLVFEGEVATLTLDRPAKHNALDAEAVEALRDACRLLDRDRGVRVVILTGSADKAFSAGGDIEAWSRSTPLDFGAFWVREGHEVFDALARLRQPLIAVLNGHAFGGGLELAMVADLRIAEEHVKFGLPEAGLGIIPGWSGTQRAVRRVGAPLIRRMALFGEVLEADEARREGLVDLVVPRHAGLEHARLAAARVCRRAPVATELAKMLINAAEGEEQERVLEALAGTVAMSTEDLKEGVAAFREKRQPHFGGR</sequence>
<accession>A0ABU0F8Q6</accession>
<organism evidence="4 5">
    <name type="scientific">Labrys monachus</name>
    <dbReference type="NCBI Taxonomy" id="217067"/>
    <lineage>
        <taxon>Bacteria</taxon>
        <taxon>Pseudomonadati</taxon>
        <taxon>Pseudomonadota</taxon>
        <taxon>Alphaproteobacteria</taxon>
        <taxon>Hyphomicrobiales</taxon>
        <taxon>Xanthobacteraceae</taxon>
        <taxon>Labrys</taxon>
    </lineage>
</organism>
<dbReference type="PANTHER" id="PTHR11941:SF54">
    <property type="entry name" value="ENOYL-COA HYDRATASE, MITOCHONDRIAL"/>
    <property type="match status" value="1"/>
</dbReference>
<evidence type="ECO:0000313" key="5">
    <source>
        <dbReference type="Proteomes" id="UP001237448"/>
    </source>
</evidence>
<evidence type="ECO:0000256" key="3">
    <source>
        <dbReference type="RuleBase" id="RU003707"/>
    </source>
</evidence>
<proteinExistence type="inferred from homology"/>